<evidence type="ECO:0000313" key="1">
    <source>
        <dbReference type="EMBL" id="GAU92301.1"/>
    </source>
</evidence>
<evidence type="ECO:0000313" key="2">
    <source>
        <dbReference type="Proteomes" id="UP000186922"/>
    </source>
</evidence>
<dbReference type="EMBL" id="BDGG01000002">
    <property type="protein sequence ID" value="GAU92301.1"/>
    <property type="molecule type" value="Genomic_DNA"/>
</dbReference>
<dbReference type="AlphaFoldDB" id="A0A1D1US80"/>
<protein>
    <submittedName>
        <fullName evidence="1">Uncharacterized protein</fullName>
    </submittedName>
</protein>
<accession>A0A1D1US80</accession>
<organism evidence="1 2">
    <name type="scientific">Ramazzottius varieornatus</name>
    <name type="common">Water bear</name>
    <name type="synonym">Tardigrade</name>
    <dbReference type="NCBI Taxonomy" id="947166"/>
    <lineage>
        <taxon>Eukaryota</taxon>
        <taxon>Metazoa</taxon>
        <taxon>Ecdysozoa</taxon>
        <taxon>Tardigrada</taxon>
        <taxon>Eutardigrada</taxon>
        <taxon>Parachela</taxon>
        <taxon>Hypsibioidea</taxon>
        <taxon>Ramazzottiidae</taxon>
        <taxon>Ramazzottius</taxon>
    </lineage>
</organism>
<proteinExistence type="predicted"/>
<comment type="caution">
    <text evidence="1">The sequence shown here is derived from an EMBL/GenBank/DDBJ whole genome shotgun (WGS) entry which is preliminary data.</text>
</comment>
<dbReference type="Proteomes" id="UP000186922">
    <property type="component" value="Unassembled WGS sequence"/>
</dbReference>
<gene>
    <name evidence="1" type="primary">RvY_04399-1</name>
    <name evidence="1" type="synonym">RvY_04399.1</name>
    <name evidence="1" type="ORF">RvY_04399</name>
</gene>
<keyword evidence="2" id="KW-1185">Reference proteome</keyword>
<sequence length="108" mass="12130">MSRKRNTSCTNFDIQLRHEHSSCRDMVFDFGVRLQSSVWEFPSSVRPFSTVFCSPCSRLQVFGASSFFHINHPTPACTHTTHYVTCEITRISSSATIPETTPSPVIAS</sequence>
<name>A0A1D1US80_RAMVA</name>
<reference evidence="1 2" key="1">
    <citation type="journal article" date="2016" name="Nat. Commun.">
        <title>Extremotolerant tardigrade genome and improved radiotolerance of human cultured cells by tardigrade-unique protein.</title>
        <authorList>
            <person name="Hashimoto T."/>
            <person name="Horikawa D.D."/>
            <person name="Saito Y."/>
            <person name="Kuwahara H."/>
            <person name="Kozuka-Hata H."/>
            <person name="Shin-I T."/>
            <person name="Minakuchi Y."/>
            <person name="Ohishi K."/>
            <person name="Motoyama A."/>
            <person name="Aizu T."/>
            <person name="Enomoto A."/>
            <person name="Kondo K."/>
            <person name="Tanaka S."/>
            <person name="Hara Y."/>
            <person name="Koshikawa S."/>
            <person name="Sagara H."/>
            <person name="Miura T."/>
            <person name="Yokobori S."/>
            <person name="Miyagawa K."/>
            <person name="Suzuki Y."/>
            <person name="Kubo T."/>
            <person name="Oyama M."/>
            <person name="Kohara Y."/>
            <person name="Fujiyama A."/>
            <person name="Arakawa K."/>
            <person name="Katayama T."/>
            <person name="Toyoda A."/>
            <person name="Kunieda T."/>
        </authorList>
    </citation>
    <scope>NUCLEOTIDE SEQUENCE [LARGE SCALE GENOMIC DNA]</scope>
    <source>
        <strain evidence="1 2">YOKOZUNA-1</strain>
    </source>
</reference>